<dbReference type="FunFam" id="1.10.10.10:FF:000146">
    <property type="entry name" value="PCI domain-containing protein 2 homolog"/>
    <property type="match status" value="1"/>
</dbReference>
<dbReference type="Pfam" id="PF01399">
    <property type="entry name" value="PCI"/>
    <property type="match status" value="1"/>
</dbReference>
<dbReference type="Proteomes" id="UP000095281">
    <property type="component" value="Unplaced"/>
</dbReference>
<dbReference type="GO" id="GO:0003723">
    <property type="term" value="F:RNA binding"/>
    <property type="evidence" value="ECO:0007669"/>
    <property type="project" value="InterPro"/>
</dbReference>
<keyword evidence="5" id="KW-1185">Reference proteome</keyword>
<evidence type="ECO:0000256" key="3">
    <source>
        <dbReference type="ARBA" id="ARBA00072421"/>
    </source>
</evidence>
<dbReference type="SMART" id="SM00753">
    <property type="entry name" value="PAM"/>
    <property type="match status" value="1"/>
</dbReference>
<dbReference type="Gene3D" id="1.10.10.10">
    <property type="entry name" value="Winged helix-like DNA-binding domain superfamily/Winged helix DNA-binding domain"/>
    <property type="match status" value="1"/>
</dbReference>
<dbReference type="PANTHER" id="PTHR12732:SF0">
    <property type="entry name" value="PCI DOMAIN-CONTAINING PROTEIN 2"/>
    <property type="match status" value="1"/>
</dbReference>
<comment type="similarity">
    <text evidence="1">Belongs to the CSN12 family.</text>
</comment>
<evidence type="ECO:0000313" key="5">
    <source>
        <dbReference type="Proteomes" id="UP000095281"/>
    </source>
</evidence>
<dbReference type="GO" id="GO:0016973">
    <property type="term" value="P:poly(A)+ mRNA export from nucleus"/>
    <property type="evidence" value="ECO:0007669"/>
    <property type="project" value="TreeGrafter"/>
</dbReference>
<organism evidence="5 6">
    <name type="scientific">Meloidogyne hapla</name>
    <name type="common">Root-knot nematode worm</name>
    <dbReference type="NCBI Taxonomy" id="6305"/>
    <lineage>
        <taxon>Eukaryota</taxon>
        <taxon>Metazoa</taxon>
        <taxon>Ecdysozoa</taxon>
        <taxon>Nematoda</taxon>
        <taxon>Chromadorea</taxon>
        <taxon>Rhabditida</taxon>
        <taxon>Tylenchina</taxon>
        <taxon>Tylenchomorpha</taxon>
        <taxon>Tylenchoidea</taxon>
        <taxon>Meloidogynidae</taxon>
        <taxon>Meloidogyninae</taxon>
        <taxon>Meloidogyne</taxon>
    </lineage>
</organism>
<feature type="domain" description="PCI" evidence="4">
    <location>
        <begin position="224"/>
        <end position="404"/>
    </location>
</feature>
<sequence>METKQFPHFYAYYNYLATLIQQQTWEAAQKYAVLISCNDSHADLKFLQIPLPEKRYYDRSVTKWPVFGDLVMMHLNVLNNLSEKNWHSAFIHQTNMLKVFNQEILQKEKDANWFCPILYILCSDLRLVAKIADKQGCTLWSRSDTQTSTFYEEAASPIMESYRICVAESRLAAETTKKIAILNLTNQLFRIYFGINRLHLLKPLIRSIDHVGDLYQRFSMADKITYKYFLGRKAMFDMDLTKAEDSLTFSFENCPSNYVRNKRLILMYLIPVKMFLGHMPTKQLLLNYNLQQFSDVVFSVKDGNLRELNAALHKHQHFFIKCGIFLMLEKLKGITYRNLFKKIALILNTHLIKLEAFLAILNFLGTDIDADELACILANLIAQKKIKGYISHQKQTLVIAKQKAFPPLSAK</sequence>
<dbReference type="WBParaSite" id="MhA1_Contig1364.frz3.gene3">
    <property type="protein sequence ID" value="MhA1_Contig1364.frz3.gene3"/>
    <property type="gene ID" value="MhA1_Contig1364.frz3.gene3"/>
</dbReference>
<dbReference type="InterPro" id="IPR000717">
    <property type="entry name" value="PCI_dom"/>
</dbReference>
<protein>
    <recommendedName>
        <fullName evidence="3">PCI domain-containing protein 2 homolog</fullName>
    </recommendedName>
    <alternativeName>
        <fullName evidence="2">CSN12-like protein</fullName>
    </alternativeName>
</protein>
<dbReference type="GO" id="GO:0003690">
    <property type="term" value="F:double-stranded DNA binding"/>
    <property type="evidence" value="ECO:0007669"/>
    <property type="project" value="InterPro"/>
</dbReference>
<name>A0A1I8B5F7_MELHA</name>
<evidence type="ECO:0000259" key="4">
    <source>
        <dbReference type="PROSITE" id="PS50250"/>
    </source>
</evidence>
<evidence type="ECO:0000313" key="6">
    <source>
        <dbReference type="WBParaSite" id="MhA1_Contig1364.frz3.gene3"/>
    </source>
</evidence>
<dbReference type="InterPro" id="IPR045114">
    <property type="entry name" value="Csn12-like"/>
</dbReference>
<accession>A0A1I8B5F7</accession>
<dbReference type="OMA" id="INRMFTL"/>
<dbReference type="AlphaFoldDB" id="A0A1I8B5F7"/>
<proteinExistence type="inferred from homology"/>
<dbReference type="PROSITE" id="PS50250">
    <property type="entry name" value="PCI"/>
    <property type="match status" value="1"/>
</dbReference>
<evidence type="ECO:0000256" key="1">
    <source>
        <dbReference type="ARBA" id="ARBA00025771"/>
    </source>
</evidence>
<dbReference type="PANTHER" id="PTHR12732">
    <property type="entry name" value="UNCHARACTERIZED PROTEASOME COMPONENT REGION PCI-CONTAINING"/>
    <property type="match status" value="1"/>
</dbReference>
<evidence type="ECO:0000256" key="2">
    <source>
        <dbReference type="ARBA" id="ARBA00033214"/>
    </source>
</evidence>
<dbReference type="GO" id="GO:0070390">
    <property type="term" value="C:transcription export complex 2"/>
    <property type="evidence" value="ECO:0007669"/>
    <property type="project" value="TreeGrafter"/>
</dbReference>
<dbReference type="GO" id="GO:0006368">
    <property type="term" value="P:transcription elongation by RNA polymerase II"/>
    <property type="evidence" value="ECO:0007669"/>
    <property type="project" value="TreeGrafter"/>
</dbReference>
<dbReference type="GO" id="GO:0000973">
    <property type="term" value="P:post-transcriptional tethering of RNA polymerase II gene DNA at nuclear periphery"/>
    <property type="evidence" value="ECO:0007669"/>
    <property type="project" value="TreeGrafter"/>
</dbReference>
<reference evidence="6" key="1">
    <citation type="submission" date="2016-11" db="UniProtKB">
        <authorList>
            <consortium name="WormBaseParasite"/>
        </authorList>
    </citation>
    <scope>IDENTIFICATION</scope>
</reference>
<dbReference type="InterPro" id="IPR036388">
    <property type="entry name" value="WH-like_DNA-bd_sf"/>
</dbReference>